<feature type="region of interest" description="Disordered" evidence="1">
    <location>
        <begin position="34"/>
        <end position="59"/>
    </location>
</feature>
<feature type="chain" id="PRO_5027054199" description="DUF4333 domain-containing protein" evidence="2">
    <location>
        <begin position="30"/>
        <end position="170"/>
    </location>
</feature>
<reference evidence="3 4" key="1">
    <citation type="submission" date="2019-12" db="EMBL/GenBank/DDBJ databases">
        <authorList>
            <person name="Huq M.A."/>
        </authorList>
    </citation>
    <scope>NUCLEOTIDE SEQUENCE [LARGE SCALE GENOMIC DNA]</scope>
    <source>
        <strain evidence="3 4">MAH-18</strain>
    </source>
</reference>
<proteinExistence type="predicted"/>
<protein>
    <recommendedName>
        <fullName evidence="5">DUF4333 domain-containing protein</fullName>
    </recommendedName>
</protein>
<accession>A0A6L6XUA6</accession>
<name>A0A6L6XUA6_9ACTN</name>
<evidence type="ECO:0000313" key="3">
    <source>
        <dbReference type="EMBL" id="MVQ50323.1"/>
    </source>
</evidence>
<evidence type="ECO:0000256" key="2">
    <source>
        <dbReference type="SAM" id="SignalP"/>
    </source>
</evidence>
<feature type="signal peptide" evidence="2">
    <location>
        <begin position="1"/>
        <end position="29"/>
    </location>
</feature>
<comment type="caution">
    <text evidence="3">The sequence shown here is derived from an EMBL/GenBank/DDBJ whole genome shotgun (WGS) entry which is preliminary data.</text>
</comment>
<sequence>MNSRTTAHRRVAAVLASLAIGAVTLTACAGADATGEPGAAPTSPAAETDASELQSGSGVPEECLDAFPVALGAPDPAAATLAPADWPADAVSGVLCQTTETPDGTRQSLEYATDLSPEDVLDQLEAALPASYEATRSDQGLGEQIDGSAGAVHFTVTVRPGAYAVAFGTD</sequence>
<gene>
    <name evidence="3" type="ORF">GON03_14150</name>
</gene>
<dbReference type="Proteomes" id="UP000473525">
    <property type="component" value="Unassembled WGS sequence"/>
</dbReference>
<keyword evidence="4" id="KW-1185">Reference proteome</keyword>
<dbReference type="EMBL" id="WSEK01000004">
    <property type="protein sequence ID" value="MVQ50323.1"/>
    <property type="molecule type" value="Genomic_DNA"/>
</dbReference>
<evidence type="ECO:0000313" key="4">
    <source>
        <dbReference type="Proteomes" id="UP000473525"/>
    </source>
</evidence>
<evidence type="ECO:0000256" key="1">
    <source>
        <dbReference type="SAM" id="MobiDB-lite"/>
    </source>
</evidence>
<dbReference type="PROSITE" id="PS51257">
    <property type="entry name" value="PROKAR_LIPOPROTEIN"/>
    <property type="match status" value="1"/>
</dbReference>
<evidence type="ECO:0008006" key="5">
    <source>
        <dbReference type="Google" id="ProtNLM"/>
    </source>
</evidence>
<dbReference type="AlphaFoldDB" id="A0A6L6XUA6"/>
<dbReference type="RefSeq" id="WP_157343336.1">
    <property type="nucleotide sequence ID" value="NZ_WSEK01000004.1"/>
</dbReference>
<keyword evidence="2" id="KW-0732">Signal</keyword>
<organism evidence="3 4">
    <name type="scientific">Nocardioides agri</name>
    <dbReference type="NCBI Taxonomy" id="2682843"/>
    <lineage>
        <taxon>Bacteria</taxon>
        <taxon>Bacillati</taxon>
        <taxon>Actinomycetota</taxon>
        <taxon>Actinomycetes</taxon>
        <taxon>Propionibacteriales</taxon>
        <taxon>Nocardioidaceae</taxon>
        <taxon>Nocardioides</taxon>
    </lineage>
</organism>